<gene>
    <name evidence="1" type="ORF">CINC_LOCUS820</name>
</gene>
<sequence length="397" mass="44605">MYDSEYKYIFMVIISLFGSVCNEEAKTNTTGTTPNCPFTKIIEDVFKINNKTSNKDLLSKDRERVKIFLSTLANISNENVSRKEEDLINVIIASINRITNNISDTPDKLNEAIILPAPKRNAGDSAPDAKKANQIISGMEDKIDTISNATPKKSTTKSIENIDTHTTETPKYVALLTSEPNIKNATSATIIEVLKHLMPLFNSTLTKEVHNITIIERDHKNNHSFSATKNVSTIIVTYCDKDNLTKAKETIVTEDSDDPDEEIGDDYLYDDGDDEDFDEGEGESQNMTIGEKREIMEAAEYGMQKMHELYTVLEPKLYSMGLWLDDSSPARYVAAFNAPSEEAAKFSRYGYASLQAATKLRQLTGCELNGHIDAIRMRHTYSSVCFLYKTFKFVISE</sequence>
<dbReference type="OrthoDB" id="823504at2759"/>
<name>A0A9N8Q0R7_CHRIL</name>
<accession>A0A9N8Q0R7</accession>
<organism evidence="1 2">
    <name type="scientific">Chrysodeixis includens</name>
    <name type="common">Soybean looper</name>
    <name type="synonym">Pseudoplusia includens</name>
    <dbReference type="NCBI Taxonomy" id="689277"/>
    <lineage>
        <taxon>Eukaryota</taxon>
        <taxon>Metazoa</taxon>
        <taxon>Ecdysozoa</taxon>
        <taxon>Arthropoda</taxon>
        <taxon>Hexapoda</taxon>
        <taxon>Insecta</taxon>
        <taxon>Pterygota</taxon>
        <taxon>Neoptera</taxon>
        <taxon>Endopterygota</taxon>
        <taxon>Lepidoptera</taxon>
        <taxon>Glossata</taxon>
        <taxon>Ditrysia</taxon>
        <taxon>Noctuoidea</taxon>
        <taxon>Noctuidae</taxon>
        <taxon>Plusiinae</taxon>
        <taxon>Chrysodeixis</taxon>
    </lineage>
</organism>
<evidence type="ECO:0000313" key="2">
    <source>
        <dbReference type="Proteomes" id="UP001154114"/>
    </source>
</evidence>
<dbReference type="AlphaFoldDB" id="A0A9N8Q0R7"/>
<protein>
    <submittedName>
        <fullName evidence="1">Uncharacterized protein</fullName>
    </submittedName>
</protein>
<reference evidence="1" key="1">
    <citation type="submission" date="2021-12" db="EMBL/GenBank/DDBJ databases">
        <authorList>
            <person name="King R."/>
        </authorList>
    </citation>
    <scope>NUCLEOTIDE SEQUENCE</scope>
</reference>
<dbReference type="Proteomes" id="UP001154114">
    <property type="component" value="Chromosome 10"/>
</dbReference>
<proteinExistence type="predicted"/>
<dbReference type="EMBL" id="LR824013">
    <property type="protein sequence ID" value="CAD0199124.1"/>
    <property type="molecule type" value="Genomic_DNA"/>
</dbReference>
<keyword evidence="2" id="KW-1185">Reference proteome</keyword>
<evidence type="ECO:0000313" key="1">
    <source>
        <dbReference type="EMBL" id="CAD0199124.1"/>
    </source>
</evidence>